<dbReference type="Proteomes" id="UP001300383">
    <property type="component" value="Unassembled WGS sequence"/>
</dbReference>
<proteinExistence type="predicted"/>
<dbReference type="EMBL" id="JASGBQ010000005">
    <property type="protein sequence ID" value="MDI9241913.1"/>
    <property type="molecule type" value="Genomic_DNA"/>
</dbReference>
<name>A0AAP4BAX2_9FIRM</name>
<dbReference type="AlphaFoldDB" id="A0AAP4BAX2"/>
<comment type="caution">
    <text evidence="1">The sequence shown here is derived from an EMBL/GenBank/DDBJ whole genome shotgun (WGS) entry which is preliminary data.</text>
</comment>
<protein>
    <submittedName>
        <fullName evidence="1">Uncharacterized protein</fullName>
    </submittedName>
</protein>
<evidence type="ECO:0000313" key="1">
    <source>
        <dbReference type="EMBL" id="MDI9241913.1"/>
    </source>
</evidence>
<keyword evidence="2" id="KW-1185">Reference proteome</keyword>
<dbReference type="RefSeq" id="WP_283230415.1">
    <property type="nucleotide sequence ID" value="NZ_JASGBQ010000005.1"/>
</dbReference>
<reference evidence="1 2" key="1">
    <citation type="submission" date="2023-05" db="EMBL/GenBank/DDBJ databases">
        <title>[ruminococcus] sp. nov., isolated from a pig farm feces dump.</title>
        <authorList>
            <person name="Chang Y.-H."/>
        </authorList>
    </citation>
    <scope>NUCLEOTIDE SEQUENCE [LARGE SCALE GENOMIC DNA]</scope>
    <source>
        <strain evidence="1 2">YH-rum2234</strain>
    </source>
</reference>
<evidence type="ECO:0000313" key="2">
    <source>
        <dbReference type="Proteomes" id="UP001300383"/>
    </source>
</evidence>
<accession>A0AAP4BAX2</accession>
<organism evidence="1 2">
    <name type="scientific">Fusibacillus kribbianus</name>
    <dbReference type="NCBI Taxonomy" id="3044208"/>
    <lineage>
        <taxon>Bacteria</taxon>
        <taxon>Bacillati</taxon>
        <taxon>Bacillota</taxon>
        <taxon>Clostridia</taxon>
        <taxon>Lachnospirales</taxon>
        <taxon>Lachnospiraceae</taxon>
        <taxon>Fusibacillus</taxon>
    </lineage>
</organism>
<gene>
    <name evidence="1" type="ORF">QJ036_05395</name>
</gene>
<sequence length="126" mass="14511">MDRKGMKILIIAVCLLLTAVGLVFQFREFFANRNKTEESQVLNLQIENEEVLENLPIEDTKVKEFLTQFEGWLKSQGIVEDSVLIASKQVAGNSITLYLAGKDENYIARYNMLKDECEFKITERTE</sequence>